<sequence>MLVKKESNNILMLENQKLISIKNSNLLFGVDNKQVLYKKSKQKKFYKVYDYNKLDLNEHSYTFLQKKKLIEKFEVNFGSLLMHEDITEMNIKQVPMFNIVMRGNKNLLASYDLQNIYINYFIRTTSSLKIADIAVDSVQALEGYKLLSKMNINHDGLYEFNNKFFVVQQGKAKCFLSKSEAIDFIQVLQRFNYSNVNFEGVELGKSVSIKEIRLFDQYTVFCVTEV</sequence>
<keyword evidence="2" id="KW-1185">Reference proteome</keyword>
<geneLocation type="plasmid" evidence="1 2">
    <name>WDN19_con2</name>
</geneLocation>
<evidence type="ECO:0008006" key="3">
    <source>
        <dbReference type="Google" id="ProtNLM"/>
    </source>
</evidence>
<evidence type="ECO:0000313" key="1">
    <source>
        <dbReference type="EMBL" id="BCX31507.1"/>
    </source>
</evidence>
<evidence type="ECO:0000313" key="2">
    <source>
        <dbReference type="Proteomes" id="UP000825100"/>
    </source>
</evidence>
<dbReference type="EMBL" id="AP024686">
    <property type="protein sequence ID" value="BCX31507.1"/>
    <property type="molecule type" value="Genomic_DNA"/>
</dbReference>
<reference evidence="1 2" key="1">
    <citation type="submission" date="2021-05" db="EMBL/GenBank/DDBJ databases">
        <title>Complete Genome Sequence of Latilactobacillus sp. Strain WDN19, a High D-Aspartate-producing Lactic Acid Bacterium Isolated from a Japanese Pickle.</title>
        <authorList>
            <person name="Kajitani K."/>
            <person name="Takahashi S."/>
        </authorList>
    </citation>
    <scope>NUCLEOTIDE SEQUENCE [LARGE SCALE GENOMIC DNA]</scope>
    <source>
        <strain evidence="1 2">WDN19</strain>
        <plasmid evidence="1 2">WDN19_con2</plasmid>
    </source>
</reference>
<dbReference type="Proteomes" id="UP000825100">
    <property type="component" value="Plasmid WDN19_con2"/>
</dbReference>
<protein>
    <recommendedName>
        <fullName evidence="3">Cyclic nucleotide-binding domain-containing protein</fullName>
    </recommendedName>
</protein>
<gene>
    <name evidence="1" type="ORF">LTWDN19_20740</name>
</gene>
<accession>A0ABM7QWD9</accession>
<organism evidence="1 2">
    <name type="scientific">Latilactobacillus curvatus</name>
    <name type="common">Lactobacillus curvatus</name>
    <dbReference type="NCBI Taxonomy" id="28038"/>
    <lineage>
        <taxon>Bacteria</taxon>
        <taxon>Bacillati</taxon>
        <taxon>Bacillota</taxon>
        <taxon>Bacilli</taxon>
        <taxon>Lactobacillales</taxon>
        <taxon>Lactobacillaceae</taxon>
        <taxon>Latilactobacillus</taxon>
    </lineage>
</organism>
<name>A0ABM7QWD9_LATCU</name>
<keyword evidence="1" id="KW-0614">Plasmid</keyword>
<proteinExistence type="predicted"/>
<dbReference type="RefSeq" id="WP_089535196.1">
    <property type="nucleotide sequence ID" value="NZ_AP024686.1"/>
</dbReference>